<dbReference type="SUPFAM" id="SSF53649">
    <property type="entry name" value="Alkaline phosphatase-like"/>
    <property type="match status" value="1"/>
</dbReference>
<organism evidence="9 10">
    <name type="scientific">Algibacter pectinivorans</name>
    <dbReference type="NCBI Taxonomy" id="870482"/>
    <lineage>
        <taxon>Bacteria</taxon>
        <taxon>Pseudomonadati</taxon>
        <taxon>Bacteroidota</taxon>
        <taxon>Flavobacteriia</taxon>
        <taxon>Flavobacteriales</taxon>
        <taxon>Flavobacteriaceae</taxon>
        <taxon>Algibacter</taxon>
    </lineage>
</organism>
<evidence type="ECO:0000256" key="5">
    <source>
        <dbReference type="ARBA" id="ARBA00022801"/>
    </source>
</evidence>
<evidence type="ECO:0000256" key="3">
    <source>
        <dbReference type="ARBA" id="ARBA00022723"/>
    </source>
</evidence>
<keyword evidence="5" id="KW-0378">Hydrolase</keyword>
<dbReference type="Proteomes" id="UP000199439">
    <property type="component" value="Unassembled WGS sequence"/>
</dbReference>
<dbReference type="PANTHER" id="PTHR42693:SF42">
    <property type="entry name" value="ARYLSULFATASE G"/>
    <property type="match status" value="1"/>
</dbReference>
<dbReference type="AlphaFoldDB" id="A0A1I1R161"/>
<keyword evidence="10" id="KW-1185">Reference proteome</keyword>
<accession>A0A1I1R161</accession>
<dbReference type="InterPro" id="IPR050738">
    <property type="entry name" value="Sulfatase"/>
</dbReference>
<evidence type="ECO:0000256" key="4">
    <source>
        <dbReference type="ARBA" id="ARBA00022729"/>
    </source>
</evidence>
<evidence type="ECO:0000313" key="9">
    <source>
        <dbReference type="EMBL" id="SFD27972.1"/>
    </source>
</evidence>
<dbReference type="EMBL" id="FOMI01000008">
    <property type="protein sequence ID" value="SFD27972.1"/>
    <property type="molecule type" value="Genomic_DNA"/>
</dbReference>
<dbReference type="CDD" id="cd16144">
    <property type="entry name" value="ARS_like"/>
    <property type="match status" value="1"/>
</dbReference>
<name>A0A1I1R161_9FLAO</name>
<dbReference type="PANTHER" id="PTHR42693">
    <property type="entry name" value="ARYLSULFATASE FAMILY MEMBER"/>
    <property type="match status" value="1"/>
</dbReference>
<keyword evidence="3" id="KW-0479">Metal-binding</keyword>
<evidence type="ECO:0000256" key="2">
    <source>
        <dbReference type="ARBA" id="ARBA00008779"/>
    </source>
</evidence>
<dbReference type="InterPro" id="IPR000917">
    <property type="entry name" value="Sulfatase_N"/>
</dbReference>
<comment type="cofactor">
    <cofactor evidence="1">
        <name>Ca(2+)</name>
        <dbReference type="ChEBI" id="CHEBI:29108"/>
    </cofactor>
</comment>
<dbReference type="GO" id="GO:0046872">
    <property type="term" value="F:metal ion binding"/>
    <property type="evidence" value="ECO:0007669"/>
    <property type="project" value="UniProtKB-KW"/>
</dbReference>
<feature type="domain" description="Sulfatase N-terminal" evidence="8">
    <location>
        <begin position="35"/>
        <end position="412"/>
    </location>
</feature>
<dbReference type="OrthoDB" id="9765065at2"/>
<dbReference type="GO" id="GO:0004065">
    <property type="term" value="F:arylsulfatase activity"/>
    <property type="evidence" value="ECO:0007669"/>
    <property type="project" value="TreeGrafter"/>
</dbReference>
<evidence type="ECO:0000256" key="7">
    <source>
        <dbReference type="SAM" id="SignalP"/>
    </source>
</evidence>
<keyword evidence="6" id="KW-0106">Calcium</keyword>
<evidence type="ECO:0000256" key="6">
    <source>
        <dbReference type="ARBA" id="ARBA00022837"/>
    </source>
</evidence>
<feature type="chain" id="PRO_5011515090" evidence="7">
    <location>
        <begin position="26"/>
        <end position="553"/>
    </location>
</feature>
<evidence type="ECO:0000313" key="10">
    <source>
        <dbReference type="Proteomes" id="UP000199439"/>
    </source>
</evidence>
<dbReference type="STRING" id="870482.SAMN04487987_10857"/>
<keyword evidence="4 7" id="KW-0732">Signal</keyword>
<comment type="similarity">
    <text evidence="2">Belongs to the sulfatase family.</text>
</comment>
<dbReference type="Gene3D" id="3.40.720.10">
    <property type="entry name" value="Alkaline Phosphatase, subunit A"/>
    <property type="match status" value="2"/>
</dbReference>
<dbReference type="Pfam" id="PF00884">
    <property type="entry name" value="Sulfatase"/>
    <property type="match status" value="1"/>
</dbReference>
<gene>
    <name evidence="9" type="ORF">SAMN04487987_10857</name>
</gene>
<reference evidence="10" key="1">
    <citation type="submission" date="2016-10" db="EMBL/GenBank/DDBJ databases">
        <authorList>
            <person name="Varghese N."/>
            <person name="Submissions S."/>
        </authorList>
    </citation>
    <scope>NUCLEOTIDE SEQUENCE [LARGE SCALE GENOMIC DNA]</scope>
    <source>
        <strain evidence="10">DSM 25730</strain>
    </source>
</reference>
<dbReference type="InterPro" id="IPR017850">
    <property type="entry name" value="Alkaline_phosphatase_core_sf"/>
</dbReference>
<feature type="signal peptide" evidence="7">
    <location>
        <begin position="1"/>
        <end position="25"/>
    </location>
</feature>
<evidence type="ECO:0000256" key="1">
    <source>
        <dbReference type="ARBA" id="ARBA00001913"/>
    </source>
</evidence>
<sequence length="553" mass="62478">MELSMNLVIKIAIFSLLASPLVACSQVKKESSQKPNIIFIMADDLGWTDLSSPNTSLGNGSKYYETPNIDKLADQGKSFAYAYAQQNCQPTRASLITGQYATGNQNGVYNVGSLKRASKGVITAIKPHTQNNYLKEDCISMFKTLKSVGYHTAWFGKLHAIKTEEHASTYLGVDYNLALRKETNATVNGVKVKHEFFAQNDDNKGWVFNHDLLKPYAQPYDSAYIHNVLEPLKNGNDPWQLEGTPKHLTDALGDAVIDYIKDRSIKDAPFFAYIPFHAVHVSILPRPDLEAKYTSKIPQDPRHNRADYAAFVELLDQTVGRILNALEDPNGDGDTKDGIAKNTLVIFYSDNGGFMGPTDNRPLRLRKGTFYEGGIRVPLIFRYPGVIHPNTVNKTQEVHAIDFYPTLAEIAGAKLPNPKIHEVNGKSVMPVLKEETDALDDKNELFWHFPGYMDVRNMPQSVIHYRHSNNQHYKLFYRYEDESYELYNINNDISETTNLLSGSPNQEILDVALIMNNKLREWLIKNNAPTGTWTKHQEIVPYPLKDGINKYKN</sequence>
<evidence type="ECO:0000259" key="8">
    <source>
        <dbReference type="Pfam" id="PF00884"/>
    </source>
</evidence>
<protein>
    <submittedName>
        <fullName evidence="9">Arylsulfatase A</fullName>
    </submittedName>
</protein>
<proteinExistence type="inferred from homology"/>